<reference evidence="3 4" key="1">
    <citation type="submission" date="2019-09" db="EMBL/GenBank/DDBJ databases">
        <title>Nocardioides panacisoli sp. nov., isolated from the soil of a ginseng field.</title>
        <authorList>
            <person name="Cho C."/>
        </authorList>
    </citation>
    <scope>NUCLEOTIDE SEQUENCE [LARGE SCALE GENOMIC DNA]</scope>
    <source>
        <strain evidence="3 4">BN140041</strain>
    </source>
</reference>
<comment type="caution">
    <text evidence="3">The sequence shown here is derived from an EMBL/GenBank/DDBJ whole genome shotgun (WGS) entry which is preliminary data.</text>
</comment>
<reference evidence="3 4" key="2">
    <citation type="submission" date="2019-09" db="EMBL/GenBank/DDBJ databases">
        <authorList>
            <person name="Jin C."/>
        </authorList>
    </citation>
    <scope>NUCLEOTIDE SEQUENCE [LARGE SCALE GENOMIC DNA]</scope>
    <source>
        <strain evidence="3 4">BN140041</strain>
    </source>
</reference>
<organism evidence="3 4">
    <name type="scientific">Nocardioides antri</name>
    <dbReference type="NCBI Taxonomy" id="2607659"/>
    <lineage>
        <taxon>Bacteria</taxon>
        <taxon>Bacillati</taxon>
        <taxon>Actinomycetota</taxon>
        <taxon>Actinomycetes</taxon>
        <taxon>Propionibacteriales</taxon>
        <taxon>Nocardioidaceae</taxon>
        <taxon>Nocardioides</taxon>
    </lineage>
</organism>
<keyword evidence="4" id="KW-1185">Reference proteome</keyword>
<evidence type="ECO:0000256" key="1">
    <source>
        <dbReference type="RuleBase" id="RU362001"/>
    </source>
</evidence>
<proteinExistence type="inferred from homology"/>
<evidence type="ECO:0000313" key="4">
    <source>
        <dbReference type="Proteomes" id="UP000324351"/>
    </source>
</evidence>
<dbReference type="InterPro" id="IPR010310">
    <property type="entry name" value="T7SS_ESAT-6-like"/>
</dbReference>
<dbReference type="InterPro" id="IPR036689">
    <property type="entry name" value="ESAT-6-like_sf"/>
</dbReference>
<dbReference type="RefSeq" id="WP_149749187.1">
    <property type="nucleotide sequence ID" value="NZ_VUJW01000002.1"/>
</dbReference>
<dbReference type="NCBIfam" id="TIGR03930">
    <property type="entry name" value="WXG100_ESAT6"/>
    <property type="match status" value="1"/>
</dbReference>
<dbReference type="Pfam" id="PF06013">
    <property type="entry name" value="WXG100"/>
    <property type="match status" value="1"/>
</dbReference>
<dbReference type="Proteomes" id="UP000324351">
    <property type="component" value="Unassembled WGS sequence"/>
</dbReference>
<keyword evidence="2" id="KW-0175">Coiled coil</keyword>
<dbReference type="Gene3D" id="1.10.287.1060">
    <property type="entry name" value="ESAT-6-like"/>
    <property type="match status" value="1"/>
</dbReference>
<name>A0A5B1M8F6_9ACTN</name>
<dbReference type="AlphaFoldDB" id="A0A5B1M8F6"/>
<dbReference type="SUPFAM" id="SSF140453">
    <property type="entry name" value="EsxAB dimer-like"/>
    <property type="match status" value="1"/>
</dbReference>
<dbReference type="EMBL" id="VUJW01000002">
    <property type="protein sequence ID" value="KAA1428249.1"/>
    <property type="molecule type" value="Genomic_DNA"/>
</dbReference>
<evidence type="ECO:0000256" key="2">
    <source>
        <dbReference type="SAM" id="Coils"/>
    </source>
</evidence>
<sequence length="100" mass="11491">MGTNLDGLRVQHGALDQAAADMHQTVKDIDDRMNRLESELEPLRSEWAGHAQEAYLQAKATWDRAIREMRDLLDESHRTVYESNAEYQAVDRRGAARFGY</sequence>
<accession>A0A5B1M8F6</accession>
<feature type="coiled-coil region" evidence="2">
    <location>
        <begin position="19"/>
        <end position="46"/>
    </location>
</feature>
<gene>
    <name evidence="3" type="ORF">F0U47_04700</name>
</gene>
<evidence type="ECO:0000313" key="3">
    <source>
        <dbReference type="EMBL" id="KAA1428249.1"/>
    </source>
</evidence>
<protein>
    <recommendedName>
        <fullName evidence="1">ESAT-6-like protein</fullName>
    </recommendedName>
</protein>
<comment type="similarity">
    <text evidence="1">Belongs to the WXG100 family.</text>
</comment>